<evidence type="ECO:0000256" key="10">
    <source>
        <dbReference type="HAMAP-Rule" id="MF_00454"/>
    </source>
</evidence>
<evidence type="ECO:0000256" key="4">
    <source>
        <dbReference type="ARBA" id="ARBA00022989"/>
    </source>
</evidence>
<evidence type="ECO:0000256" key="8">
    <source>
        <dbReference type="ARBA" id="ARBA00035585"/>
    </source>
</evidence>
<name>A0ABN2E4T1_9ACTN</name>
<dbReference type="InterPro" id="IPR003691">
    <property type="entry name" value="FluC"/>
</dbReference>
<keyword evidence="3 10" id="KW-0812">Transmembrane</keyword>
<feature type="transmembrane region" description="Helical" evidence="10">
    <location>
        <begin position="98"/>
        <end position="116"/>
    </location>
</feature>
<feature type="transmembrane region" description="Helical" evidence="10">
    <location>
        <begin position="65"/>
        <end position="86"/>
    </location>
</feature>
<keyword evidence="10" id="KW-0813">Transport</keyword>
<evidence type="ECO:0000256" key="3">
    <source>
        <dbReference type="ARBA" id="ARBA00022692"/>
    </source>
</evidence>
<keyword evidence="2 10" id="KW-1003">Cell membrane</keyword>
<evidence type="ECO:0000256" key="7">
    <source>
        <dbReference type="ARBA" id="ARBA00035120"/>
    </source>
</evidence>
<comment type="caution">
    <text evidence="11">The sequence shown here is derived from an EMBL/GenBank/DDBJ whole genome shotgun (WGS) entry which is preliminary data.</text>
</comment>
<comment type="catalytic activity">
    <reaction evidence="8">
        <text>fluoride(in) = fluoride(out)</text>
        <dbReference type="Rhea" id="RHEA:76159"/>
        <dbReference type="ChEBI" id="CHEBI:17051"/>
    </reaction>
    <physiologicalReaction direction="left-to-right" evidence="8">
        <dbReference type="Rhea" id="RHEA:76160"/>
    </physiologicalReaction>
</comment>
<sequence>MESDPSPREPVDSDVDLRQSAAAAYGQGRGGEAAVLAAIAAGGAIGASARYLVGLAWPTTSGSLPWATLAINAVGCLLIGVLMVLVSEVWIQQRLLRPFVGTGILGGFTTFSTYSVDIQQLIADGHPGAALTYLAATVVGALAAVWAATRTTRALVNRSRR</sequence>
<evidence type="ECO:0000256" key="2">
    <source>
        <dbReference type="ARBA" id="ARBA00022475"/>
    </source>
</evidence>
<feature type="binding site" evidence="10">
    <location>
        <position position="106"/>
    </location>
    <ligand>
        <name>Na(+)</name>
        <dbReference type="ChEBI" id="CHEBI:29101"/>
        <note>structural</note>
    </ligand>
</feature>
<gene>
    <name evidence="11" type="primary">crcB_2</name>
    <name evidence="10" type="synonym">crcB</name>
    <name evidence="10" type="synonym">fluC</name>
    <name evidence="11" type="ORF">GCM10009789_54210</name>
</gene>
<keyword evidence="6 10" id="KW-0407">Ion channel</keyword>
<feature type="transmembrane region" description="Helical" evidence="10">
    <location>
        <begin position="128"/>
        <end position="148"/>
    </location>
</feature>
<keyword evidence="5 10" id="KW-0472">Membrane</keyword>
<proteinExistence type="inferred from homology"/>
<dbReference type="HAMAP" id="MF_00454">
    <property type="entry name" value="FluC"/>
    <property type="match status" value="1"/>
</dbReference>
<comment type="similarity">
    <text evidence="7 10">Belongs to the fluoride channel Fluc/FEX (TC 1.A.43) family.</text>
</comment>
<evidence type="ECO:0000256" key="9">
    <source>
        <dbReference type="ARBA" id="ARBA00049940"/>
    </source>
</evidence>
<protein>
    <recommendedName>
        <fullName evidence="10">Fluoride-specific ion channel FluC</fullName>
    </recommendedName>
</protein>
<evidence type="ECO:0000313" key="11">
    <source>
        <dbReference type="EMBL" id="GAA1593377.1"/>
    </source>
</evidence>
<keyword evidence="10" id="KW-0479">Metal-binding</keyword>
<keyword evidence="10" id="KW-0406">Ion transport</keyword>
<keyword evidence="10" id="KW-0915">Sodium</keyword>
<dbReference type="PANTHER" id="PTHR28259">
    <property type="entry name" value="FLUORIDE EXPORT PROTEIN 1-RELATED"/>
    <property type="match status" value="1"/>
</dbReference>
<accession>A0ABN2E4T1</accession>
<comment type="subcellular location">
    <subcellularLocation>
        <location evidence="1 10">Cell membrane</location>
        <topology evidence="1 10">Multi-pass membrane protein</topology>
    </subcellularLocation>
</comment>
<dbReference type="NCBIfam" id="TIGR00494">
    <property type="entry name" value="crcB"/>
    <property type="match status" value="1"/>
</dbReference>
<dbReference type="EMBL" id="BAAAOS010000039">
    <property type="protein sequence ID" value="GAA1593377.1"/>
    <property type="molecule type" value="Genomic_DNA"/>
</dbReference>
<evidence type="ECO:0000256" key="5">
    <source>
        <dbReference type="ARBA" id="ARBA00023136"/>
    </source>
</evidence>
<evidence type="ECO:0000256" key="1">
    <source>
        <dbReference type="ARBA" id="ARBA00004651"/>
    </source>
</evidence>
<dbReference type="Pfam" id="PF02537">
    <property type="entry name" value="CRCB"/>
    <property type="match status" value="1"/>
</dbReference>
<feature type="binding site" evidence="10">
    <location>
        <position position="109"/>
    </location>
    <ligand>
        <name>Na(+)</name>
        <dbReference type="ChEBI" id="CHEBI:29101"/>
        <note>structural</note>
    </ligand>
</feature>
<dbReference type="Proteomes" id="UP001500393">
    <property type="component" value="Unassembled WGS sequence"/>
</dbReference>
<keyword evidence="4 10" id="KW-1133">Transmembrane helix</keyword>
<keyword evidence="12" id="KW-1185">Reference proteome</keyword>
<reference evidence="11 12" key="1">
    <citation type="journal article" date="2019" name="Int. J. Syst. Evol. Microbiol.">
        <title>The Global Catalogue of Microorganisms (GCM) 10K type strain sequencing project: providing services to taxonomists for standard genome sequencing and annotation.</title>
        <authorList>
            <consortium name="The Broad Institute Genomics Platform"/>
            <consortium name="The Broad Institute Genome Sequencing Center for Infectious Disease"/>
            <person name="Wu L."/>
            <person name="Ma J."/>
        </authorList>
    </citation>
    <scope>NUCLEOTIDE SEQUENCE [LARGE SCALE GENOMIC DNA]</scope>
    <source>
        <strain evidence="11 12">JCM 14969</strain>
    </source>
</reference>
<comment type="function">
    <text evidence="9 10">Fluoride-specific ion channel. Important for reducing fluoride concentration in the cell, thus reducing its toxicity.</text>
</comment>
<comment type="activity regulation">
    <text evidence="10">Na(+) is not transported, but it plays an essential structural role and its presence is essential for fluoride channel function.</text>
</comment>
<organism evidence="11 12">
    <name type="scientific">Kribbella sancticallisti</name>
    <dbReference type="NCBI Taxonomy" id="460087"/>
    <lineage>
        <taxon>Bacteria</taxon>
        <taxon>Bacillati</taxon>
        <taxon>Actinomycetota</taxon>
        <taxon>Actinomycetes</taxon>
        <taxon>Propionibacteriales</taxon>
        <taxon>Kribbellaceae</taxon>
        <taxon>Kribbella</taxon>
    </lineage>
</organism>
<dbReference type="PANTHER" id="PTHR28259:SF1">
    <property type="entry name" value="FLUORIDE EXPORT PROTEIN 1-RELATED"/>
    <property type="match status" value="1"/>
</dbReference>
<evidence type="ECO:0000256" key="6">
    <source>
        <dbReference type="ARBA" id="ARBA00023303"/>
    </source>
</evidence>
<evidence type="ECO:0000313" key="12">
    <source>
        <dbReference type="Proteomes" id="UP001500393"/>
    </source>
</evidence>
<dbReference type="RefSeq" id="WP_344218713.1">
    <property type="nucleotide sequence ID" value="NZ_BAAAOS010000039.1"/>
</dbReference>
<feature type="transmembrane region" description="Helical" evidence="10">
    <location>
        <begin position="33"/>
        <end position="53"/>
    </location>
</feature>